<evidence type="ECO:0000313" key="2">
    <source>
        <dbReference type="Proteomes" id="UP000003438"/>
    </source>
</evidence>
<sequence length="50" mass="5982">MHLSYINKFRKCSSPSYHNNFEKTSFSSVLGEVHKKRTRKMTPAPRRELR</sequence>
<reference evidence="1" key="1">
    <citation type="submission" date="2009-12" db="EMBL/GenBank/DDBJ databases">
        <authorList>
            <person name="Weinstock G."/>
            <person name="Sodergren E."/>
            <person name="Clifton S."/>
            <person name="Fulton L."/>
            <person name="Fulton B."/>
            <person name="Courtney L."/>
            <person name="Fronick C."/>
            <person name="Harrison M."/>
            <person name="Strong C."/>
            <person name="Farmer C."/>
            <person name="Delahaunty K."/>
            <person name="Markovic C."/>
            <person name="Hall O."/>
            <person name="Minx P."/>
            <person name="Tomlinson C."/>
            <person name="Mitreva M."/>
            <person name="Nelson J."/>
            <person name="Hou S."/>
            <person name="Wollam A."/>
            <person name="Pepin K.H."/>
            <person name="Johnson M."/>
            <person name="Bhonagiri V."/>
            <person name="Nash W.E."/>
            <person name="Warren W."/>
            <person name="Chinwalla A."/>
            <person name="Mardis E.R."/>
            <person name="Wilson R.K."/>
        </authorList>
    </citation>
    <scope>NUCLEOTIDE SEQUENCE [LARGE SCALE GENOMIC DNA]</scope>
    <source>
        <strain evidence="1">DSM 15176</strain>
    </source>
</reference>
<dbReference type="HOGENOM" id="CLU_3123473_0_0_9"/>
<comment type="caution">
    <text evidence="1">The sequence shown here is derived from an EMBL/GenBank/DDBJ whole genome shotgun (WGS) entry which is preliminary data.</text>
</comment>
<organism evidence="1 2">
    <name type="scientific">Subdoligranulum variabile DSM 15176</name>
    <dbReference type="NCBI Taxonomy" id="411471"/>
    <lineage>
        <taxon>Bacteria</taxon>
        <taxon>Bacillati</taxon>
        <taxon>Bacillota</taxon>
        <taxon>Clostridia</taxon>
        <taxon>Eubacteriales</taxon>
        <taxon>Oscillospiraceae</taxon>
        <taxon>Subdoligranulum</taxon>
    </lineage>
</organism>
<dbReference type="STRING" id="411471.SUBVAR_07270"/>
<evidence type="ECO:0000313" key="1">
    <source>
        <dbReference type="EMBL" id="EFB74464.1"/>
    </source>
</evidence>
<accession>D1PS87</accession>
<dbReference type="AlphaFoldDB" id="D1PS87"/>
<protein>
    <submittedName>
        <fullName evidence="1">Uncharacterized protein</fullName>
    </submittedName>
</protein>
<proteinExistence type="predicted"/>
<keyword evidence="2" id="KW-1185">Reference proteome</keyword>
<gene>
    <name evidence="1" type="ORF">SUBVAR_07270</name>
</gene>
<name>D1PS87_9FIRM</name>
<dbReference type="EMBL" id="ACBY02000070">
    <property type="protein sequence ID" value="EFB74464.1"/>
    <property type="molecule type" value="Genomic_DNA"/>
</dbReference>
<dbReference type="Proteomes" id="UP000003438">
    <property type="component" value="Unassembled WGS sequence"/>
</dbReference>